<proteinExistence type="predicted"/>
<sequence>MKKFLKNMYINDGLIMLTYIFINILVLFAYLFMVPFRAEGINFEIYKNTYMYFYIFQLIVFSFCISHFKVEQNINYKNLVRNIIKVIILIISNIPLILIIFISGNVKSLNFIYPLVVQGIYGLAIVTLKHLLSIINTTKKYSDFIVNFIVVFINIFSFIFLYIYYKYTQIVITTIYDKDIPKIFFINPLMSLTGFINMEITDYTQMGIYPLIGSFCFWSICIFINLVVIRTKIKK</sequence>
<keyword evidence="1" id="KW-0812">Transmembrane</keyword>
<dbReference type="EMBL" id="JABFIF010000007">
    <property type="protein sequence ID" value="NOH15839.1"/>
    <property type="molecule type" value="Genomic_DNA"/>
</dbReference>
<keyword evidence="1" id="KW-0472">Membrane</keyword>
<dbReference type="AlphaFoldDB" id="A0A7Y3V8I9"/>
<evidence type="ECO:0000313" key="3">
    <source>
        <dbReference type="Proteomes" id="UP000528432"/>
    </source>
</evidence>
<evidence type="ECO:0000256" key="1">
    <source>
        <dbReference type="SAM" id="Phobius"/>
    </source>
</evidence>
<accession>A0A7Y3V8I9</accession>
<name>A0A7Y3V8I9_CLOCO</name>
<reference evidence="2 3" key="1">
    <citation type="submission" date="2020-05" db="EMBL/GenBank/DDBJ databases">
        <title>Draft genome sequence of Clostridium cochlearium strain AGROS13 isolated from a sheep dairy farm in New Zealand.</title>
        <authorList>
            <person name="Gupta T.B."/>
            <person name="Jauregui R."/>
            <person name="Risson A.N."/>
            <person name="Brightwell G."/>
            <person name="Maclean P."/>
        </authorList>
    </citation>
    <scope>NUCLEOTIDE SEQUENCE [LARGE SCALE GENOMIC DNA]</scope>
    <source>
        <strain evidence="2 3">AGROS13</strain>
    </source>
</reference>
<dbReference type="Proteomes" id="UP000528432">
    <property type="component" value="Unassembled WGS sequence"/>
</dbReference>
<protein>
    <submittedName>
        <fullName evidence="2">Uncharacterized protein</fullName>
    </submittedName>
</protein>
<keyword evidence="1" id="KW-1133">Transmembrane helix</keyword>
<gene>
    <name evidence="2" type="ORF">HMJ28_05430</name>
</gene>
<feature type="transmembrane region" description="Helical" evidence="1">
    <location>
        <begin position="12"/>
        <end position="32"/>
    </location>
</feature>
<feature type="transmembrane region" description="Helical" evidence="1">
    <location>
        <begin position="82"/>
        <end position="105"/>
    </location>
</feature>
<feature type="transmembrane region" description="Helical" evidence="1">
    <location>
        <begin position="111"/>
        <end position="132"/>
    </location>
</feature>
<comment type="caution">
    <text evidence="2">The sequence shown here is derived from an EMBL/GenBank/DDBJ whole genome shotgun (WGS) entry which is preliminary data.</text>
</comment>
<feature type="transmembrane region" description="Helical" evidence="1">
    <location>
        <begin position="208"/>
        <end position="229"/>
    </location>
</feature>
<organism evidence="2 3">
    <name type="scientific">Clostridium cochlearium</name>
    <dbReference type="NCBI Taxonomy" id="1494"/>
    <lineage>
        <taxon>Bacteria</taxon>
        <taxon>Bacillati</taxon>
        <taxon>Bacillota</taxon>
        <taxon>Clostridia</taxon>
        <taxon>Eubacteriales</taxon>
        <taxon>Clostridiaceae</taxon>
        <taxon>Clostridium</taxon>
    </lineage>
</organism>
<feature type="transmembrane region" description="Helical" evidence="1">
    <location>
        <begin position="144"/>
        <end position="165"/>
    </location>
</feature>
<evidence type="ECO:0000313" key="2">
    <source>
        <dbReference type="EMBL" id="NOH15839.1"/>
    </source>
</evidence>
<feature type="transmembrane region" description="Helical" evidence="1">
    <location>
        <begin position="52"/>
        <end position="70"/>
    </location>
</feature>
<dbReference type="RefSeq" id="WP_171303218.1">
    <property type="nucleotide sequence ID" value="NZ_JABFIF010000007.1"/>
</dbReference>